<reference evidence="10 11" key="1">
    <citation type="submission" date="2024-02" db="EMBL/GenBank/DDBJ databases">
        <authorList>
            <person name="Saticioglu I.B."/>
        </authorList>
    </citation>
    <scope>NUCLEOTIDE SEQUENCE [LARGE SCALE GENOMIC DNA]</scope>
    <source>
        <strain evidence="10 11">Mu-86</strain>
    </source>
</reference>
<evidence type="ECO:0000313" key="11">
    <source>
        <dbReference type="Proteomes" id="UP001368654"/>
    </source>
</evidence>
<dbReference type="Pfam" id="PF00528">
    <property type="entry name" value="BPD_transp_1"/>
    <property type="match status" value="1"/>
</dbReference>
<feature type="transmembrane region" description="Helical" evidence="8">
    <location>
        <begin position="69"/>
        <end position="91"/>
    </location>
</feature>
<evidence type="ECO:0000256" key="8">
    <source>
        <dbReference type="RuleBase" id="RU363032"/>
    </source>
</evidence>
<evidence type="ECO:0000256" key="2">
    <source>
        <dbReference type="ARBA" id="ARBA00022448"/>
    </source>
</evidence>
<dbReference type="RefSeq" id="WP_337337239.1">
    <property type="nucleotide sequence ID" value="NZ_JBBDGL010000001.1"/>
</dbReference>
<comment type="similarity">
    <text evidence="8">Belongs to the binding-protein-dependent transport system permease family.</text>
</comment>
<dbReference type="InterPro" id="IPR035906">
    <property type="entry name" value="MetI-like_sf"/>
</dbReference>
<gene>
    <name evidence="10" type="ORF">WDU96_04240</name>
</gene>
<comment type="caution">
    <text evidence="10">The sequence shown here is derived from an EMBL/GenBank/DDBJ whole genome shotgun (WGS) entry which is preliminary data.</text>
</comment>
<evidence type="ECO:0000256" key="4">
    <source>
        <dbReference type="ARBA" id="ARBA00022519"/>
    </source>
</evidence>
<keyword evidence="2 8" id="KW-0813">Transport</keyword>
<dbReference type="SUPFAM" id="SSF161098">
    <property type="entry name" value="MetI-like"/>
    <property type="match status" value="1"/>
</dbReference>
<evidence type="ECO:0000259" key="9">
    <source>
        <dbReference type="PROSITE" id="PS50928"/>
    </source>
</evidence>
<comment type="subcellular location">
    <subcellularLocation>
        <location evidence="1">Cell inner membrane</location>
        <topology evidence="1">Multi-pass membrane protein</topology>
    </subcellularLocation>
    <subcellularLocation>
        <location evidence="8">Cell membrane</location>
        <topology evidence="8">Multi-pass membrane protein</topology>
    </subcellularLocation>
</comment>
<proteinExistence type="inferred from homology"/>
<sequence>MTASASTRWLRRAVAALLVVWFTLPFVPLVLWAFADRWSSPARLPTEWGLDGLTSAVAQGGAEAFGRSIVLGLVVAVIATPLGAFAARALVYGWAPLPRLLTALLFAPVLLPPFAAALGINVLFLRARIPALVGVVWVLVVMAIPYTTFSMRAAYAAHDIGYEEEARILGASRSHVLWHVHFPLLSSALARSAFLAFLVGWSDYVVTVIIGGGQIVTLPLITAAAASGIGNDAMVAVLALAAVVPPIVLLSIIVQGRWRKEAAR</sequence>
<feature type="domain" description="ABC transmembrane type-1" evidence="9">
    <location>
        <begin position="65"/>
        <end position="253"/>
    </location>
</feature>
<evidence type="ECO:0000256" key="5">
    <source>
        <dbReference type="ARBA" id="ARBA00022692"/>
    </source>
</evidence>
<keyword evidence="3" id="KW-1003">Cell membrane</keyword>
<feature type="transmembrane region" description="Helical" evidence="8">
    <location>
        <begin position="12"/>
        <end position="35"/>
    </location>
</feature>
<dbReference type="CDD" id="cd06261">
    <property type="entry name" value="TM_PBP2"/>
    <property type="match status" value="1"/>
</dbReference>
<evidence type="ECO:0000256" key="1">
    <source>
        <dbReference type="ARBA" id="ARBA00004429"/>
    </source>
</evidence>
<accession>A0ABU8LT23</accession>
<feature type="transmembrane region" description="Helical" evidence="8">
    <location>
        <begin position="103"/>
        <end position="125"/>
    </location>
</feature>
<evidence type="ECO:0000313" key="10">
    <source>
        <dbReference type="EMBL" id="MEJ1154811.1"/>
    </source>
</evidence>
<dbReference type="PANTHER" id="PTHR43357">
    <property type="entry name" value="INNER MEMBRANE ABC TRANSPORTER PERMEASE PROTEIN YDCV"/>
    <property type="match status" value="1"/>
</dbReference>
<feature type="transmembrane region" description="Helical" evidence="8">
    <location>
        <begin position="204"/>
        <end position="226"/>
    </location>
</feature>
<dbReference type="PROSITE" id="PS50928">
    <property type="entry name" value="ABC_TM1"/>
    <property type="match status" value="1"/>
</dbReference>
<protein>
    <submittedName>
        <fullName evidence="10">ABC transporter permease subunit</fullName>
    </submittedName>
</protein>
<dbReference type="PANTHER" id="PTHR43357:SF4">
    <property type="entry name" value="INNER MEMBRANE ABC TRANSPORTER PERMEASE PROTEIN YDCV"/>
    <property type="match status" value="1"/>
</dbReference>
<dbReference type="EMBL" id="JBBDGL010000001">
    <property type="protein sequence ID" value="MEJ1154811.1"/>
    <property type="molecule type" value="Genomic_DNA"/>
</dbReference>
<dbReference type="InterPro" id="IPR000515">
    <property type="entry name" value="MetI-like"/>
</dbReference>
<keyword evidence="11" id="KW-1185">Reference proteome</keyword>
<evidence type="ECO:0000256" key="3">
    <source>
        <dbReference type="ARBA" id="ARBA00022475"/>
    </source>
</evidence>
<evidence type="ECO:0000256" key="6">
    <source>
        <dbReference type="ARBA" id="ARBA00022989"/>
    </source>
</evidence>
<organism evidence="10 11">
    <name type="scientific">Microbacterium marmarense</name>
    <dbReference type="NCBI Taxonomy" id="3122051"/>
    <lineage>
        <taxon>Bacteria</taxon>
        <taxon>Bacillati</taxon>
        <taxon>Actinomycetota</taxon>
        <taxon>Actinomycetes</taxon>
        <taxon>Micrococcales</taxon>
        <taxon>Microbacteriaceae</taxon>
        <taxon>Microbacterium</taxon>
    </lineage>
</organism>
<keyword evidence="6 8" id="KW-1133">Transmembrane helix</keyword>
<dbReference type="Proteomes" id="UP001368654">
    <property type="component" value="Unassembled WGS sequence"/>
</dbReference>
<feature type="transmembrane region" description="Helical" evidence="8">
    <location>
        <begin position="233"/>
        <end position="254"/>
    </location>
</feature>
<name>A0ABU8LT23_9MICO</name>
<keyword evidence="5 8" id="KW-0812">Transmembrane</keyword>
<evidence type="ECO:0000256" key="7">
    <source>
        <dbReference type="ARBA" id="ARBA00023136"/>
    </source>
</evidence>
<keyword evidence="4" id="KW-0997">Cell inner membrane</keyword>
<dbReference type="Gene3D" id="1.10.3720.10">
    <property type="entry name" value="MetI-like"/>
    <property type="match status" value="1"/>
</dbReference>
<feature type="transmembrane region" description="Helical" evidence="8">
    <location>
        <begin position="131"/>
        <end position="155"/>
    </location>
</feature>
<keyword evidence="7 8" id="KW-0472">Membrane</keyword>